<gene>
    <name evidence="12" type="ORF">C1645_750122</name>
</gene>
<evidence type="ECO:0000256" key="6">
    <source>
        <dbReference type="ARBA" id="ARBA00022971"/>
    </source>
</evidence>
<evidence type="ECO:0000313" key="12">
    <source>
        <dbReference type="EMBL" id="RIA98382.1"/>
    </source>
</evidence>
<evidence type="ECO:0000256" key="8">
    <source>
        <dbReference type="ARBA" id="ARBA00023136"/>
    </source>
</evidence>
<feature type="compositionally biased region" description="Basic and acidic residues" evidence="11">
    <location>
        <begin position="669"/>
        <end position="685"/>
    </location>
</feature>
<feature type="compositionally biased region" description="Polar residues" evidence="11">
    <location>
        <begin position="641"/>
        <end position="651"/>
    </location>
</feature>
<evidence type="ECO:0000256" key="3">
    <source>
        <dbReference type="ARBA" id="ARBA00004196"/>
    </source>
</evidence>
<feature type="transmembrane region" description="Helical" evidence="10">
    <location>
        <begin position="58"/>
        <end position="77"/>
    </location>
</feature>
<keyword evidence="10" id="KW-1003">Cell membrane</keyword>
<evidence type="ECO:0000256" key="7">
    <source>
        <dbReference type="ARBA" id="ARBA00022989"/>
    </source>
</evidence>
<proteinExistence type="inferred from homology"/>
<feature type="transmembrane region" description="Helical" evidence="10">
    <location>
        <begin position="346"/>
        <end position="368"/>
    </location>
</feature>
<dbReference type="AlphaFoldDB" id="A0A397TKC5"/>
<comment type="subcellular location">
    <subcellularLocation>
        <location evidence="3">Cell envelope</location>
    </subcellularLocation>
    <subcellularLocation>
        <location evidence="10">Cell membrane</location>
        <topology evidence="10">Multi-pass membrane protein</topology>
    </subcellularLocation>
    <subcellularLocation>
        <location evidence="2">Endomembrane system</location>
        <topology evidence="2">Multi-pass membrane protein</topology>
    </subcellularLocation>
</comment>
<dbReference type="GO" id="GO:0032220">
    <property type="term" value="P:plasma membrane fusion involved in cytogamy"/>
    <property type="evidence" value="ECO:0007669"/>
    <property type="project" value="TreeGrafter"/>
</dbReference>
<dbReference type="OrthoDB" id="10248838at2759"/>
<keyword evidence="7 10" id="KW-1133">Transmembrane helix</keyword>
<keyword evidence="13" id="KW-1185">Reference proteome</keyword>
<dbReference type="GO" id="GO:0005886">
    <property type="term" value="C:plasma membrane"/>
    <property type="evidence" value="ECO:0007669"/>
    <property type="project" value="UniProtKB-SubCell"/>
</dbReference>
<evidence type="ECO:0000256" key="5">
    <source>
        <dbReference type="ARBA" id="ARBA00022692"/>
    </source>
</evidence>
<evidence type="ECO:0000256" key="4">
    <source>
        <dbReference type="ARBA" id="ARBA00010780"/>
    </source>
</evidence>
<dbReference type="EMBL" id="QKYT01000016">
    <property type="protein sequence ID" value="RIA98382.1"/>
    <property type="molecule type" value="Genomic_DNA"/>
</dbReference>
<dbReference type="PANTHER" id="PTHR31030">
    <property type="entry name" value="PLASMA MEMBRANE FUSION PROTEIN PRM1"/>
    <property type="match status" value="1"/>
</dbReference>
<feature type="region of interest" description="Disordered" evidence="11">
    <location>
        <begin position="635"/>
        <end position="720"/>
    </location>
</feature>
<dbReference type="PANTHER" id="PTHR31030:SF1">
    <property type="entry name" value="PLASMA MEMBRANE FUSION PROTEIN PRM1"/>
    <property type="match status" value="1"/>
</dbReference>
<keyword evidence="5 10" id="KW-0812">Transmembrane</keyword>
<keyword evidence="6 10" id="KW-0184">Conjugation</keyword>
<evidence type="ECO:0000256" key="9">
    <source>
        <dbReference type="ARBA" id="ARBA00023180"/>
    </source>
</evidence>
<dbReference type="InterPro" id="IPR026777">
    <property type="entry name" value="PRM1"/>
</dbReference>
<comment type="function">
    <text evidence="1 10">Involved in cell fusion during mating by stabilizing the plasma membrane fusion event.</text>
</comment>
<comment type="similarity">
    <text evidence="4 10">Belongs to the PRM1 family.</text>
</comment>
<sequence length="720" mass="80807">MKSIEPIVDQVKEKANRSCDALELATSTVTSLPHFMAGGFNRATVDSVNLTIKGVARIIDLLIFAMEGIIVWLIHIFNRTYRCLLEFAVRGSIGVLSESVRVLGDFTKSQLIGIKSQLDSQISGINSSLDGVRKSIEGIGNVLSGGKVDIPSFTLSTDPLSNFQLPTTNIVSGLDALNGSIPSMDEIESKISGLATIPFEELRGFVKNIMSNVTFDENVLPVPPKNQISFCAKNLDLSILDNIARDLVKAAYIGLGIIFIVVLLMIAANALVIWFSHKRYKIHINRTTKTIQLITIREDKESVIEVIKIAEHPLISRWIIKGSKFFKNQDNRNLFRWFWDYILHKPALICLIIGITGVLGIYLQIAVLNVVKHNYKQPIIDTINNFGNSVENLVNSQLSSTSTQFASDSNNVISSLENQLNQDLFSWVNTTTTTLNNTLNTAVDEITTFIQNTFKDVPILLTVVQELVNCLILVKIEGIQTALTFIKENAFIGLPRVNDTILLINQNSMNEVVGQATGRLVGSPPTDNGTDNGEIGGEIGKIFDTYEKNLRAELPLFWVLISIWFIVILMGLIRVLWFVYQRRRKNKLIQNDAIARNSNSSSAPAQLSAQQTDLSQYVKSIKDEDKNKFDTFRSKMKAQKNNRSSQRNMINPTFPRNYDSPQPNDNDADDYHSDTYNDPFADRQYRLPPTLPPKPPKPLPLKRHDIRNKNPFESENYENY</sequence>
<dbReference type="GO" id="GO:0043332">
    <property type="term" value="C:mating projection tip"/>
    <property type="evidence" value="ECO:0007669"/>
    <property type="project" value="UniProtKB-UniRule"/>
</dbReference>
<organism evidence="12 13">
    <name type="scientific">Glomus cerebriforme</name>
    <dbReference type="NCBI Taxonomy" id="658196"/>
    <lineage>
        <taxon>Eukaryota</taxon>
        <taxon>Fungi</taxon>
        <taxon>Fungi incertae sedis</taxon>
        <taxon>Mucoromycota</taxon>
        <taxon>Glomeromycotina</taxon>
        <taxon>Glomeromycetes</taxon>
        <taxon>Glomerales</taxon>
        <taxon>Glomeraceae</taxon>
        <taxon>Glomus</taxon>
    </lineage>
</organism>
<accession>A0A397TKC5</accession>
<comment type="caution">
    <text evidence="12">The sequence shown here is derived from an EMBL/GenBank/DDBJ whole genome shotgun (WGS) entry which is preliminary data.</text>
</comment>
<evidence type="ECO:0000256" key="10">
    <source>
        <dbReference type="RuleBase" id="RU366035"/>
    </source>
</evidence>
<feature type="compositionally biased region" description="Pro residues" evidence="11">
    <location>
        <begin position="689"/>
        <end position="699"/>
    </location>
</feature>
<feature type="transmembrane region" description="Helical" evidence="10">
    <location>
        <begin position="250"/>
        <end position="276"/>
    </location>
</feature>
<evidence type="ECO:0000313" key="13">
    <source>
        <dbReference type="Proteomes" id="UP000265703"/>
    </source>
</evidence>
<dbReference type="GO" id="GO:0012505">
    <property type="term" value="C:endomembrane system"/>
    <property type="evidence" value="ECO:0007669"/>
    <property type="project" value="UniProtKB-SubCell"/>
</dbReference>
<evidence type="ECO:0000256" key="11">
    <source>
        <dbReference type="SAM" id="MobiDB-lite"/>
    </source>
</evidence>
<protein>
    <recommendedName>
        <fullName evidence="10">Plasma membrane fusion protein PRM1</fullName>
    </recommendedName>
</protein>
<reference evidence="12 13" key="1">
    <citation type="submission" date="2018-06" db="EMBL/GenBank/DDBJ databases">
        <title>Comparative genomics reveals the genomic features of Rhizophagus irregularis, R. cerebriforme, R. diaphanum and Gigaspora rosea, and their symbiotic lifestyle signature.</title>
        <authorList>
            <person name="Morin E."/>
            <person name="San Clemente H."/>
            <person name="Chen E.C.H."/>
            <person name="De La Providencia I."/>
            <person name="Hainaut M."/>
            <person name="Kuo A."/>
            <person name="Kohler A."/>
            <person name="Murat C."/>
            <person name="Tang N."/>
            <person name="Roy S."/>
            <person name="Loubradou J."/>
            <person name="Henrissat B."/>
            <person name="Grigoriev I.V."/>
            <person name="Corradi N."/>
            <person name="Roux C."/>
            <person name="Martin F.M."/>
        </authorList>
    </citation>
    <scope>NUCLEOTIDE SEQUENCE [LARGE SCALE GENOMIC DNA]</scope>
    <source>
        <strain evidence="12 13">DAOM 227022</strain>
    </source>
</reference>
<name>A0A397TKC5_9GLOM</name>
<keyword evidence="9" id="KW-0325">Glycoprotein</keyword>
<evidence type="ECO:0000256" key="2">
    <source>
        <dbReference type="ARBA" id="ARBA00004127"/>
    </source>
</evidence>
<dbReference type="STRING" id="658196.A0A397TKC5"/>
<comment type="caution">
    <text evidence="10">Lacks conserved residue(s) required for the propagation of feature annotation.</text>
</comment>
<evidence type="ECO:0000256" key="1">
    <source>
        <dbReference type="ARBA" id="ARBA00002512"/>
    </source>
</evidence>
<keyword evidence="8 10" id="KW-0472">Membrane</keyword>
<dbReference type="Proteomes" id="UP000265703">
    <property type="component" value="Unassembled WGS sequence"/>
</dbReference>
<feature type="transmembrane region" description="Helical" evidence="10">
    <location>
        <begin position="556"/>
        <end position="580"/>
    </location>
</feature>